<dbReference type="InterPro" id="IPR013830">
    <property type="entry name" value="SGNH_hydro"/>
</dbReference>
<gene>
    <name evidence="4" type="ORF">K470DRAFT_258255</name>
</gene>
<feature type="domain" description="SGNH hydrolase-type esterase" evidence="3">
    <location>
        <begin position="33"/>
        <end position="216"/>
    </location>
</feature>
<evidence type="ECO:0000256" key="1">
    <source>
        <dbReference type="SAM" id="MobiDB-lite"/>
    </source>
</evidence>
<dbReference type="InterPro" id="IPR051532">
    <property type="entry name" value="Ester_Hydrolysis_Enzymes"/>
</dbReference>
<reference evidence="4" key="1">
    <citation type="journal article" date="2020" name="Stud. Mycol.">
        <title>101 Dothideomycetes genomes: a test case for predicting lifestyles and emergence of pathogens.</title>
        <authorList>
            <person name="Haridas S."/>
            <person name="Albert R."/>
            <person name="Binder M."/>
            <person name="Bloem J."/>
            <person name="Labutti K."/>
            <person name="Salamov A."/>
            <person name="Andreopoulos B."/>
            <person name="Baker S."/>
            <person name="Barry K."/>
            <person name="Bills G."/>
            <person name="Bluhm B."/>
            <person name="Cannon C."/>
            <person name="Castanera R."/>
            <person name="Culley D."/>
            <person name="Daum C."/>
            <person name="Ezra D."/>
            <person name="Gonzalez J."/>
            <person name="Henrissat B."/>
            <person name="Kuo A."/>
            <person name="Liang C."/>
            <person name="Lipzen A."/>
            <person name="Lutzoni F."/>
            <person name="Magnuson J."/>
            <person name="Mondo S."/>
            <person name="Nolan M."/>
            <person name="Ohm R."/>
            <person name="Pangilinan J."/>
            <person name="Park H.-J."/>
            <person name="Ramirez L."/>
            <person name="Alfaro M."/>
            <person name="Sun H."/>
            <person name="Tritt A."/>
            <person name="Yoshinaga Y."/>
            <person name="Zwiers L.-H."/>
            <person name="Turgeon B."/>
            <person name="Goodwin S."/>
            <person name="Spatafora J."/>
            <person name="Crous P."/>
            <person name="Grigoriev I."/>
        </authorList>
    </citation>
    <scope>NUCLEOTIDE SEQUENCE</scope>
    <source>
        <strain evidence="4">CBS 480.64</strain>
    </source>
</reference>
<dbReference type="EMBL" id="MU005985">
    <property type="protein sequence ID" value="KAF2860094.1"/>
    <property type="molecule type" value="Genomic_DNA"/>
</dbReference>
<evidence type="ECO:0000256" key="2">
    <source>
        <dbReference type="SAM" id="SignalP"/>
    </source>
</evidence>
<feature type="signal peptide" evidence="2">
    <location>
        <begin position="1"/>
        <end position="17"/>
    </location>
</feature>
<evidence type="ECO:0000313" key="5">
    <source>
        <dbReference type="Proteomes" id="UP000799421"/>
    </source>
</evidence>
<sequence>MPAFFALFLLLIGAVRAVSNIADGGANLRILPLGASIVWGQDSTDGNGFRLKLREMLEDHGNKVEYVGTVSHGNMTNNLCEAYPGHTISQVDRLALAGDAFDFKPNVILLHLGTNDCMRKAHENSTIAADHYGTLLENLQEKAPQAVVFASNLIHNDLSVHAGNCILHFNDQVPDIVARAKEQGQKVVLVDMNPAVPRADLNVKDKTHPTDAGYAIMARVWYESLVNSSSLIHAPDPISKPIPSTTRTVPSATDTNDSDGTSISSAAAEATSSKAAAVVHRSADIPLLGAAFAIPLMF</sequence>
<dbReference type="Gene3D" id="3.40.50.1110">
    <property type="entry name" value="SGNH hydrolase"/>
    <property type="match status" value="1"/>
</dbReference>
<dbReference type="InterPro" id="IPR036514">
    <property type="entry name" value="SGNH_hydro_sf"/>
</dbReference>
<feature type="compositionally biased region" description="Polar residues" evidence="1">
    <location>
        <begin position="242"/>
        <end position="261"/>
    </location>
</feature>
<keyword evidence="5" id="KW-1185">Reference proteome</keyword>
<evidence type="ECO:0000259" key="3">
    <source>
        <dbReference type="Pfam" id="PF13472"/>
    </source>
</evidence>
<dbReference type="Proteomes" id="UP000799421">
    <property type="component" value="Unassembled WGS sequence"/>
</dbReference>
<keyword evidence="2" id="KW-0732">Signal</keyword>
<protein>
    <submittedName>
        <fullName evidence="4">Carbohydrate esterase family 3 protein</fullName>
    </submittedName>
</protein>
<accession>A0A6A7BY07</accession>
<feature type="chain" id="PRO_5025597916" evidence="2">
    <location>
        <begin position="18"/>
        <end position="298"/>
    </location>
</feature>
<dbReference type="PANTHER" id="PTHR30383:SF31">
    <property type="entry name" value="SGNH HYDROLASE-TYPE ESTERASE DOMAIN-CONTAINING PROTEIN-RELATED"/>
    <property type="match status" value="1"/>
</dbReference>
<dbReference type="OrthoDB" id="3915838at2759"/>
<dbReference type="GO" id="GO:0004622">
    <property type="term" value="F:phosphatidylcholine lysophospholipase activity"/>
    <property type="evidence" value="ECO:0007669"/>
    <property type="project" value="TreeGrafter"/>
</dbReference>
<organism evidence="4 5">
    <name type="scientific">Piedraia hortae CBS 480.64</name>
    <dbReference type="NCBI Taxonomy" id="1314780"/>
    <lineage>
        <taxon>Eukaryota</taxon>
        <taxon>Fungi</taxon>
        <taxon>Dikarya</taxon>
        <taxon>Ascomycota</taxon>
        <taxon>Pezizomycotina</taxon>
        <taxon>Dothideomycetes</taxon>
        <taxon>Dothideomycetidae</taxon>
        <taxon>Capnodiales</taxon>
        <taxon>Piedraiaceae</taxon>
        <taxon>Piedraia</taxon>
    </lineage>
</organism>
<dbReference type="AlphaFoldDB" id="A0A6A7BY07"/>
<dbReference type="SUPFAM" id="SSF52266">
    <property type="entry name" value="SGNH hydrolase"/>
    <property type="match status" value="1"/>
</dbReference>
<name>A0A6A7BY07_9PEZI</name>
<proteinExistence type="predicted"/>
<feature type="region of interest" description="Disordered" evidence="1">
    <location>
        <begin position="236"/>
        <end position="266"/>
    </location>
</feature>
<dbReference type="Pfam" id="PF13472">
    <property type="entry name" value="Lipase_GDSL_2"/>
    <property type="match status" value="1"/>
</dbReference>
<dbReference type="PANTHER" id="PTHR30383">
    <property type="entry name" value="THIOESTERASE 1/PROTEASE 1/LYSOPHOSPHOLIPASE L1"/>
    <property type="match status" value="1"/>
</dbReference>
<evidence type="ECO:0000313" key="4">
    <source>
        <dbReference type="EMBL" id="KAF2860094.1"/>
    </source>
</evidence>